<proteinExistence type="predicted"/>
<evidence type="ECO:0000313" key="1">
    <source>
        <dbReference type="EMBL" id="KAJ0085154.1"/>
    </source>
</evidence>
<gene>
    <name evidence="1" type="ORF">Patl1_07665</name>
</gene>
<reference evidence="2" key="1">
    <citation type="journal article" date="2023" name="G3 (Bethesda)">
        <title>Genome assembly and association tests identify interacting loci associated with vigor, precocity, and sex in interspecific pistachio rootstocks.</title>
        <authorList>
            <person name="Palmer W."/>
            <person name="Jacygrad E."/>
            <person name="Sagayaradj S."/>
            <person name="Cavanaugh K."/>
            <person name="Han R."/>
            <person name="Bertier L."/>
            <person name="Beede B."/>
            <person name="Kafkas S."/>
            <person name="Golino D."/>
            <person name="Preece J."/>
            <person name="Michelmore R."/>
        </authorList>
    </citation>
    <scope>NUCLEOTIDE SEQUENCE [LARGE SCALE GENOMIC DNA]</scope>
</reference>
<comment type="caution">
    <text evidence="1">The sequence shown here is derived from an EMBL/GenBank/DDBJ whole genome shotgun (WGS) entry which is preliminary data.</text>
</comment>
<organism evidence="1 2">
    <name type="scientific">Pistacia atlantica</name>
    <dbReference type="NCBI Taxonomy" id="434234"/>
    <lineage>
        <taxon>Eukaryota</taxon>
        <taxon>Viridiplantae</taxon>
        <taxon>Streptophyta</taxon>
        <taxon>Embryophyta</taxon>
        <taxon>Tracheophyta</taxon>
        <taxon>Spermatophyta</taxon>
        <taxon>Magnoliopsida</taxon>
        <taxon>eudicotyledons</taxon>
        <taxon>Gunneridae</taxon>
        <taxon>Pentapetalae</taxon>
        <taxon>rosids</taxon>
        <taxon>malvids</taxon>
        <taxon>Sapindales</taxon>
        <taxon>Anacardiaceae</taxon>
        <taxon>Pistacia</taxon>
    </lineage>
</organism>
<dbReference type="EMBL" id="CM047906">
    <property type="protein sequence ID" value="KAJ0085154.1"/>
    <property type="molecule type" value="Genomic_DNA"/>
</dbReference>
<protein>
    <submittedName>
        <fullName evidence="1">Uncharacterized protein</fullName>
    </submittedName>
</protein>
<evidence type="ECO:0000313" key="2">
    <source>
        <dbReference type="Proteomes" id="UP001164250"/>
    </source>
</evidence>
<sequence length="121" mass="13424">MQEDNVAALRRTSKLGYVPTRLAIGPPSPLEKRAIVPVQRLSPSQMKEQRDKRLCYNCDDKWALGHKCKSARLFTMECDESSDVRAVVILVDTGSTHNFMDPSVIQRAHLSSGLSVKVANG</sequence>
<keyword evidence="2" id="KW-1185">Reference proteome</keyword>
<dbReference type="Proteomes" id="UP001164250">
    <property type="component" value="Chromosome 10"/>
</dbReference>
<accession>A0ACC1AFU8</accession>
<name>A0ACC1AFU8_9ROSI</name>